<name>A0AAE1J6E0_9FABA</name>
<reference evidence="1" key="1">
    <citation type="submission" date="2023-10" db="EMBL/GenBank/DDBJ databases">
        <title>Chromosome-level genome of the transformable northern wattle, Acacia crassicarpa.</title>
        <authorList>
            <person name="Massaro I."/>
            <person name="Sinha N.R."/>
            <person name="Poethig S."/>
            <person name="Leichty A.R."/>
        </authorList>
    </citation>
    <scope>NUCLEOTIDE SEQUENCE</scope>
    <source>
        <strain evidence="1">Acra3RX</strain>
        <tissue evidence="1">Leaf</tissue>
    </source>
</reference>
<dbReference type="EMBL" id="JAWXYG010000008">
    <property type="protein sequence ID" value="KAK4264636.1"/>
    <property type="molecule type" value="Genomic_DNA"/>
</dbReference>
<evidence type="ECO:0000313" key="1">
    <source>
        <dbReference type="EMBL" id="KAK4264636.1"/>
    </source>
</evidence>
<comment type="caution">
    <text evidence="1">The sequence shown here is derived from an EMBL/GenBank/DDBJ whole genome shotgun (WGS) entry which is preliminary data.</text>
</comment>
<dbReference type="Gene3D" id="3.40.50.720">
    <property type="entry name" value="NAD(P)-binding Rossmann-like Domain"/>
    <property type="match status" value="1"/>
</dbReference>
<dbReference type="Proteomes" id="UP001293593">
    <property type="component" value="Unassembled WGS sequence"/>
</dbReference>
<protein>
    <submittedName>
        <fullName evidence="1">Uncharacterized protein</fullName>
    </submittedName>
</protein>
<evidence type="ECO:0000313" key="2">
    <source>
        <dbReference type="Proteomes" id="UP001293593"/>
    </source>
</evidence>
<dbReference type="AlphaFoldDB" id="A0AAE1J6E0"/>
<dbReference type="InterPro" id="IPR050608">
    <property type="entry name" value="NmrA-type/Isoflavone_red_sf"/>
</dbReference>
<proteinExistence type="predicted"/>
<keyword evidence="2" id="KW-1185">Reference proteome</keyword>
<gene>
    <name evidence="1" type="ORF">QN277_025787</name>
</gene>
<sequence>MLKLCETLEYPKNIPMAILHNIFVKGAQTMFELGPEDVEASQLYPDYNYTSVDALLHLFLANPPPPPKLAKFA</sequence>
<accession>A0AAE1J6E0</accession>
<dbReference type="PANTHER" id="PTHR43349:SF43">
    <property type="entry name" value="ISOEUGENOL SYNTHASE 1-LIKE"/>
    <property type="match status" value="1"/>
</dbReference>
<dbReference type="PANTHER" id="PTHR43349">
    <property type="entry name" value="PINORESINOL REDUCTASE-RELATED"/>
    <property type="match status" value="1"/>
</dbReference>
<dbReference type="Gene3D" id="3.90.25.10">
    <property type="entry name" value="UDP-galactose 4-epimerase, domain 1"/>
    <property type="match status" value="1"/>
</dbReference>
<organism evidence="1 2">
    <name type="scientific">Acacia crassicarpa</name>
    <name type="common">northern wattle</name>
    <dbReference type="NCBI Taxonomy" id="499986"/>
    <lineage>
        <taxon>Eukaryota</taxon>
        <taxon>Viridiplantae</taxon>
        <taxon>Streptophyta</taxon>
        <taxon>Embryophyta</taxon>
        <taxon>Tracheophyta</taxon>
        <taxon>Spermatophyta</taxon>
        <taxon>Magnoliopsida</taxon>
        <taxon>eudicotyledons</taxon>
        <taxon>Gunneridae</taxon>
        <taxon>Pentapetalae</taxon>
        <taxon>rosids</taxon>
        <taxon>fabids</taxon>
        <taxon>Fabales</taxon>
        <taxon>Fabaceae</taxon>
        <taxon>Caesalpinioideae</taxon>
        <taxon>mimosoid clade</taxon>
        <taxon>Acacieae</taxon>
        <taxon>Acacia</taxon>
    </lineage>
</organism>